<feature type="transmembrane region" description="Helical" evidence="1">
    <location>
        <begin position="6"/>
        <end position="23"/>
    </location>
</feature>
<keyword evidence="1" id="KW-0472">Membrane</keyword>
<feature type="transmembrane region" description="Helical" evidence="1">
    <location>
        <begin position="44"/>
        <end position="60"/>
    </location>
</feature>
<evidence type="ECO:0000313" key="3">
    <source>
        <dbReference type="Proteomes" id="UP001265550"/>
    </source>
</evidence>
<dbReference type="PANTHER" id="PTHR38602">
    <property type="entry name" value="INNER MEMBRANE PROTEIN-RELATED"/>
    <property type="match status" value="1"/>
</dbReference>
<dbReference type="Pfam" id="PF09838">
    <property type="entry name" value="DUF2065"/>
    <property type="match status" value="1"/>
</dbReference>
<sequence>MSDAIWPALALVLIFEGLLPLLAPRLWRRVFTDMLSLRDGQLRFFGLVCLGSGMLLWWSLT</sequence>
<organism evidence="2 3">
    <name type="scientific">Hydrogenophaga laconesensis</name>
    <dbReference type="NCBI Taxonomy" id="1805971"/>
    <lineage>
        <taxon>Bacteria</taxon>
        <taxon>Pseudomonadati</taxon>
        <taxon>Pseudomonadota</taxon>
        <taxon>Betaproteobacteria</taxon>
        <taxon>Burkholderiales</taxon>
        <taxon>Comamonadaceae</taxon>
        <taxon>Hydrogenophaga</taxon>
    </lineage>
</organism>
<protein>
    <submittedName>
        <fullName evidence="2">Uncharacterized protein YjeT (DUF2065 family)</fullName>
    </submittedName>
</protein>
<evidence type="ECO:0000256" key="1">
    <source>
        <dbReference type="SAM" id="Phobius"/>
    </source>
</evidence>
<dbReference type="EMBL" id="JAVDWE010000001">
    <property type="protein sequence ID" value="MDR7092447.1"/>
    <property type="molecule type" value="Genomic_DNA"/>
</dbReference>
<dbReference type="RefSeq" id="WP_204731464.1">
    <property type="nucleotide sequence ID" value="NZ_JAVDWE010000001.1"/>
</dbReference>
<dbReference type="PANTHER" id="PTHR38602:SF1">
    <property type="entry name" value="INNER MEMBRANE PROTEIN"/>
    <property type="match status" value="1"/>
</dbReference>
<comment type="caution">
    <text evidence="2">The sequence shown here is derived from an EMBL/GenBank/DDBJ whole genome shotgun (WGS) entry which is preliminary data.</text>
</comment>
<gene>
    <name evidence="2" type="ORF">J2X09_000170</name>
</gene>
<dbReference type="InterPro" id="IPR019201">
    <property type="entry name" value="DUF2065"/>
</dbReference>
<evidence type="ECO:0000313" key="2">
    <source>
        <dbReference type="EMBL" id="MDR7092447.1"/>
    </source>
</evidence>
<reference evidence="2 3" key="1">
    <citation type="submission" date="2023-07" db="EMBL/GenBank/DDBJ databases">
        <title>Sorghum-associated microbial communities from plants grown in Nebraska, USA.</title>
        <authorList>
            <person name="Schachtman D."/>
        </authorList>
    </citation>
    <scope>NUCLEOTIDE SEQUENCE [LARGE SCALE GENOMIC DNA]</scope>
    <source>
        <strain evidence="2 3">BE240</strain>
    </source>
</reference>
<accession>A0ABU1V4S5</accession>
<name>A0ABU1V4S5_9BURK</name>
<keyword evidence="3" id="KW-1185">Reference proteome</keyword>
<keyword evidence="1" id="KW-0812">Transmembrane</keyword>
<proteinExistence type="predicted"/>
<dbReference type="Proteomes" id="UP001265550">
    <property type="component" value="Unassembled WGS sequence"/>
</dbReference>
<keyword evidence="1" id="KW-1133">Transmembrane helix</keyword>